<evidence type="ECO:0000313" key="3">
    <source>
        <dbReference type="Proteomes" id="UP000295304"/>
    </source>
</evidence>
<keyword evidence="2" id="KW-0808">Transferase</keyword>
<dbReference type="GO" id="GO:0016757">
    <property type="term" value="F:glycosyltransferase activity"/>
    <property type="evidence" value="ECO:0007669"/>
    <property type="project" value="UniProtKB-ARBA"/>
</dbReference>
<dbReference type="SUPFAM" id="SSF53756">
    <property type="entry name" value="UDP-Glycosyltransferase/glycogen phosphorylase"/>
    <property type="match status" value="1"/>
</dbReference>
<dbReference type="Proteomes" id="UP000295304">
    <property type="component" value="Unassembled WGS sequence"/>
</dbReference>
<proteinExistence type="predicted"/>
<evidence type="ECO:0000259" key="1">
    <source>
        <dbReference type="Pfam" id="PF13477"/>
    </source>
</evidence>
<dbReference type="OrthoDB" id="9790710at2"/>
<protein>
    <submittedName>
        <fullName evidence="2">Glycosyltransferase involved in cell wall biosynthesis</fullName>
    </submittedName>
</protein>
<comment type="caution">
    <text evidence="2">The sequence shown here is derived from an EMBL/GenBank/DDBJ whole genome shotgun (WGS) entry which is preliminary data.</text>
</comment>
<keyword evidence="3" id="KW-1185">Reference proteome</keyword>
<dbReference type="Gene3D" id="3.40.50.2000">
    <property type="entry name" value="Glycogen Phosphorylase B"/>
    <property type="match status" value="2"/>
</dbReference>
<reference evidence="2 3" key="1">
    <citation type="submission" date="2019-03" db="EMBL/GenBank/DDBJ databases">
        <title>Genomic Encyclopedia of Type Strains, Phase IV (KMG-IV): sequencing the most valuable type-strain genomes for metagenomic binning, comparative biology and taxonomic classification.</title>
        <authorList>
            <person name="Goeker M."/>
        </authorList>
    </citation>
    <scope>NUCLEOTIDE SEQUENCE [LARGE SCALE GENOMIC DNA]</scope>
    <source>
        <strain evidence="2 3">DSM 101688</strain>
    </source>
</reference>
<dbReference type="PANTHER" id="PTHR12526">
    <property type="entry name" value="GLYCOSYLTRANSFERASE"/>
    <property type="match status" value="1"/>
</dbReference>
<organism evidence="2 3">
    <name type="scientific">Varunaivibrio sulfuroxidans</name>
    <dbReference type="NCBI Taxonomy" id="1773489"/>
    <lineage>
        <taxon>Bacteria</taxon>
        <taxon>Pseudomonadati</taxon>
        <taxon>Pseudomonadota</taxon>
        <taxon>Alphaproteobacteria</taxon>
        <taxon>Rhodospirillales</taxon>
        <taxon>Magnetovibrionaceae</taxon>
        <taxon>Varunaivibrio</taxon>
    </lineage>
</organism>
<dbReference type="AlphaFoldDB" id="A0A4R3JGC8"/>
<dbReference type="Pfam" id="PF13692">
    <property type="entry name" value="Glyco_trans_1_4"/>
    <property type="match status" value="1"/>
</dbReference>
<gene>
    <name evidence="2" type="ORF">EDD55_101316</name>
</gene>
<feature type="domain" description="Glycosyltransferase subfamily 4-like N-terminal" evidence="1">
    <location>
        <begin position="10"/>
        <end position="144"/>
    </location>
</feature>
<dbReference type="PANTHER" id="PTHR12526:SF638">
    <property type="entry name" value="SPORE COAT PROTEIN SA"/>
    <property type="match status" value="1"/>
</dbReference>
<dbReference type="EMBL" id="SLZW01000001">
    <property type="protein sequence ID" value="TCS64984.1"/>
    <property type="molecule type" value="Genomic_DNA"/>
</dbReference>
<dbReference type="RefSeq" id="WP_132937708.1">
    <property type="nucleotide sequence ID" value="NZ_CP119676.1"/>
</dbReference>
<accession>A0A4R3JGC8</accession>
<dbReference type="InterPro" id="IPR028098">
    <property type="entry name" value="Glyco_trans_4-like_N"/>
</dbReference>
<sequence>MAVDKPTPSILFLATEDTAFLRHRLPMAEGARRAGFAVAVASGDTGHGGEIAKHGFAALPWKIARKSLNPLREATAIGDLVRIFRRVTPTVVYAGGVKAIVYGAIARLFHRRATLIAAFTGLGYVFIGSDPKARILRFFIVAALRLLLRGGQARILVQNEDDREFLNDRLKIGTSARTVIIAGSGIDLDAYPVPPEETETQKERPVVALYVGRMLWDKGVGELIAAARILAVRAPAVRVRLIGAPDPANPQSVAAGDLERWRDEGLIDWLGPRADIARQWADADIAVLPSYREGLPKSLLEAGACARPSVTTDVAGCHDVVRDGVNGFLAPVRDVAALADAIERLAADPAARRRMGREARAIVEARFAAPIIAAQFGDYIKTLVQSAA</sequence>
<dbReference type="Pfam" id="PF13477">
    <property type="entry name" value="Glyco_trans_4_2"/>
    <property type="match status" value="1"/>
</dbReference>
<evidence type="ECO:0000313" key="2">
    <source>
        <dbReference type="EMBL" id="TCS64984.1"/>
    </source>
</evidence>
<dbReference type="CDD" id="cd03808">
    <property type="entry name" value="GT4_CapM-like"/>
    <property type="match status" value="1"/>
</dbReference>
<name>A0A4R3JGC8_9PROT</name>